<evidence type="ECO:0000259" key="3">
    <source>
        <dbReference type="PROSITE" id="PS50110"/>
    </source>
</evidence>
<accession>A0ABV6YTJ5</accession>
<evidence type="ECO:0000313" key="4">
    <source>
        <dbReference type="EMBL" id="MFC1849498.1"/>
    </source>
</evidence>
<comment type="caution">
    <text evidence="4">The sequence shown here is derived from an EMBL/GenBank/DDBJ whole genome shotgun (WGS) entry which is preliminary data.</text>
</comment>
<dbReference type="EMBL" id="JBHPBY010000042">
    <property type="protein sequence ID" value="MFC1849498.1"/>
    <property type="molecule type" value="Genomic_DNA"/>
</dbReference>
<keyword evidence="5" id="KW-1185">Reference proteome</keyword>
<keyword evidence="1 2" id="KW-0597">Phosphoprotein</keyword>
<dbReference type="PANTHER" id="PTHR44591">
    <property type="entry name" value="STRESS RESPONSE REGULATOR PROTEIN 1"/>
    <property type="match status" value="1"/>
</dbReference>
<dbReference type="Gene3D" id="3.40.50.2300">
    <property type="match status" value="1"/>
</dbReference>
<proteinExistence type="predicted"/>
<dbReference type="SMART" id="SM00448">
    <property type="entry name" value="REC"/>
    <property type="match status" value="1"/>
</dbReference>
<reference evidence="4 5" key="1">
    <citation type="submission" date="2024-09" db="EMBL/GenBank/DDBJ databases">
        <title>Laminarin stimulates single cell rates of sulfate reduction while oxygen inhibits transcriptomic activity in coastal marine sediment.</title>
        <authorList>
            <person name="Lindsay M."/>
            <person name="Orcutt B."/>
            <person name="Emerson D."/>
            <person name="Stepanauskas R."/>
            <person name="D'Angelo T."/>
        </authorList>
    </citation>
    <scope>NUCLEOTIDE SEQUENCE [LARGE SCALE GENOMIC DNA]</scope>
    <source>
        <strain evidence="4">SAG AM-311-K15</strain>
    </source>
</reference>
<dbReference type="InterPro" id="IPR011006">
    <property type="entry name" value="CheY-like_superfamily"/>
</dbReference>
<evidence type="ECO:0000313" key="5">
    <source>
        <dbReference type="Proteomes" id="UP001594351"/>
    </source>
</evidence>
<feature type="modified residue" description="4-aspartylphosphate" evidence="2">
    <location>
        <position position="54"/>
    </location>
</feature>
<dbReference type="Proteomes" id="UP001594351">
    <property type="component" value="Unassembled WGS sequence"/>
</dbReference>
<evidence type="ECO:0000256" key="2">
    <source>
        <dbReference type="PROSITE-ProRule" id="PRU00169"/>
    </source>
</evidence>
<dbReference type="InterPro" id="IPR050595">
    <property type="entry name" value="Bact_response_regulator"/>
</dbReference>
<sequence>MEKKTILVVDDTPANIALICGLLNAQYQTKVATNGQKALSIAQSERPPDLILLDIRMPEMDGYEVCRLLKADEKTRHIPVIFLTAMTQVEEEEKGLAVGAVDYIFKPISPPILMARVATHLRLMDANDCLKRHNELL</sequence>
<dbReference type="InterPro" id="IPR001789">
    <property type="entry name" value="Sig_transdc_resp-reg_receiver"/>
</dbReference>
<dbReference type="CDD" id="cd19920">
    <property type="entry name" value="REC_PA4781-like"/>
    <property type="match status" value="1"/>
</dbReference>
<dbReference type="SUPFAM" id="SSF52172">
    <property type="entry name" value="CheY-like"/>
    <property type="match status" value="1"/>
</dbReference>
<feature type="domain" description="Response regulatory" evidence="3">
    <location>
        <begin position="5"/>
        <end position="121"/>
    </location>
</feature>
<dbReference type="PANTHER" id="PTHR44591:SF3">
    <property type="entry name" value="RESPONSE REGULATORY DOMAIN-CONTAINING PROTEIN"/>
    <property type="match status" value="1"/>
</dbReference>
<protein>
    <submittedName>
        <fullName evidence="4">Response regulator</fullName>
    </submittedName>
</protein>
<gene>
    <name evidence="4" type="ORF">ACFL27_04735</name>
</gene>
<name>A0ABV6YTJ5_UNCC1</name>
<dbReference type="PROSITE" id="PS50110">
    <property type="entry name" value="RESPONSE_REGULATORY"/>
    <property type="match status" value="1"/>
</dbReference>
<evidence type="ECO:0000256" key="1">
    <source>
        <dbReference type="ARBA" id="ARBA00022553"/>
    </source>
</evidence>
<dbReference type="Pfam" id="PF00072">
    <property type="entry name" value="Response_reg"/>
    <property type="match status" value="1"/>
</dbReference>
<organism evidence="4 5">
    <name type="scientific">candidate division CSSED10-310 bacterium</name>
    <dbReference type="NCBI Taxonomy" id="2855610"/>
    <lineage>
        <taxon>Bacteria</taxon>
        <taxon>Bacteria division CSSED10-310</taxon>
    </lineage>
</organism>